<dbReference type="HOGENOM" id="CLU_578454_0_0_9"/>
<dbReference type="AlphaFoldDB" id="H1LK96"/>
<gene>
    <name evidence="4" type="ORF">HMPREF9104_03042</name>
</gene>
<proteinExistence type="predicted"/>
<protein>
    <recommendedName>
        <fullName evidence="3">DUF5776 domain-containing protein</fullName>
    </recommendedName>
</protein>
<keyword evidence="2" id="KW-1133">Transmembrane helix</keyword>
<keyword evidence="2" id="KW-0472">Membrane</keyword>
<dbReference type="STRING" id="797516.HMPREF9104_03042"/>
<dbReference type="Gene3D" id="3.10.20.320">
    <property type="entry name" value="Putative peptidoglycan bound protein (lpxtg motif)"/>
    <property type="match status" value="1"/>
</dbReference>
<evidence type="ECO:0000259" key="3">
    <source>
        <dbReference type="Pfam" id="PF19087"/>
    </source>
</evidence>
<accession>H1LK96</accession>
<evidence type="ECO:0000313" key="4">
    <source>
        <dbReference type="EMBL" id="EHO47570.1"/>
    </source>
</evidence>
<feature type="region of interest" description="Disordered" evidence="1">
    <location>
        <begin position="281"/>
        <end position="311"/>
    </location>
</feature>
<organism evidence="4 5">
    <name type="scientific">Lentilactobacillus kisonensis F0435</name>
    <dbReference type="NCBI Taxonomy" id="797516"/>
    <lineage>
        <taxon>Bacteria</taxon>
        <taxon>Bacillati</taxon>
        <taxon>Bacillota</taxon>
        <taxon>Bacilli</taxon>
        <taxon>Lactobacillales</taxon>
        <taxon>Lactobacillaceae</taxon>
        <taxon>Lentilactobacillus</taxon>
    </lineage>
</organism>
<dbReference type="InterPro" id="IPR044081">
    <property type="entry name" value="DUF5776"/>
</dbReference>
<dbReference type="EMBL" id="AGRJ01000257">
    <property type="protein sequence ID" value="EHO47570.1"/>
    <property type="molecule type" value="Genomic_DNA"/>
</dbReference>
<dbReference type="Pfam" id="PF19087">
    <property type="entry name" value="DUF5776"/>
    <property type="match status" value="1"/>
</dbReference>
<evidence type="ECO:0000313" key="5">
    <source>
        <dbReference type="Proteomes" id="UP000005025"/>
    </source>
</evidence>
<keyword evidence="2" id="KW-0812">Transmembrane</keyword>
<reference evidence="4 5" key="1">
    <citation type="submission" date="2011-09" db="EMBL/GenBank/DDBJ databases">
        <authorList>
            <person name="Weinstock G."/>
            <person name="Sodergren E."/>
            <person name="Clifton S."/>
            <person name="Fulton L."/>
            <person name="Fulton B."/>
            <person name="Courtney L."/>
            <person name="Fronick C."/>
            <person name="Harrison M."/>
            <person name="Strong C."/>
            <person name="Farmer C."/>
            <person name="Delahaunty K."/>
            <person name="Markovic C."/>
            <person name="Hall O."/>
            <person name="Minx P."/>
            <person name="Tomlinson C."/>
            <person name="Mitreva M."/>
            <person name="Hou S."/>
            <person name="Chen J."/>
            <person name="Wollam A."/>
            <person name="Pepin K.H."/>
            <person name="Johnson M."/>
            <person name="Bhonagiri V."/>
            <person name="Zhang X."/>
            <person name="Suruliraj S."/>
            <person name="Warren W."/>
            <person name="Chinwalla A."/>
            <person name="Mardis E.R."/>
            <person name="Wilson R.K."/>
        </authorList>
    </citation>
    <scope>NUCLEOTIDE SEQUENCE [LARGE SCALE GENOMIC DNA]</scope>
    <source>
        <strain evidence="4 5">F0435</strain>
    </source>
</reference>
<feature type="domain" description="DUF5776" evidence="3">
    <location>
        <begin position="399"/>
        <end position="467"/>
    </location>
</feature>
<name>H1LK96_9LACO</name>
<feature type="transmembrane region" description="Helical" evidence="2">
    <location>
        <begin position="27"/>
        <end position="47"/>
    </location>
</feature>
<sequence length="472" mass="51424">MVDNKLVILFSTITDKMNNGGFLMIKGVTRLLIGSFAIMIVVLGMSMRANADSNSQTIPISISANNVNKSIDFVFNPNAKNSQDGVDASLPGYSINDVSKVLVTLNTGSNDAWYNEFNALTEANEVDTYVWGTENSDKPQKSEKPDQIIQGSQLNGMTPAEYIFSSSFSMGNVYGSNLQFIGFGSKPTLTTDNASKIWAIDSIKIQYAKVPATTTVDYVDENGHTVKSNSINGSIGDAGKYTPVAPSGYRLAKQGQVDYQMAAKTNTLAVHVVALPVSTPTGSITTPTVTPKPNTDWHPTSSTTTSEPAVPNDAAVKGSVVYATKGIYMYKNADFTNAQRLAKYPKTKRVNRPMFVVTDYARSKAGVLRYKVRDVNHGSKTAGKVGYITASQKFVVPVYYQTVPKTKKLTVLSRQGVNAYRNVNLTKPVKHFKKGARLMVKKLDKHNLTTRYQLSNGSYVTASKKLVIEGNH</sequence>
<dbReference type="PATRIC" id="fig|797516.3.peg.2740"/>
<comment type="caution">
    <text evidence="4">The sequence shown here is derived from an EMBL/GenBank/DDBJ whole genome shotgun (WGS) entry which is preliminary data.</text>
</comment>
<evidence type="ECO:0000256" key="1">
    <source>
        <dbReference type="SAM" id="MobiDB-lite"/>
    </source>
</evidence>
<evidence type="ECO:0000256" key="2">
    <source>
        <dbReference type="SAM" id="Phobius"/>
    </source>
</evidence>
<feature type="compositionally biased region" description="Polar residues" evidence="1">
    <location>
        <begin position="297"/>
        <end position="307"/>
    </location>
</feature>
<dbReference type="Proteomes" id="UP000005025">
    <property type="component" value="Unassembled WGS sequence"/>
</dbReference>
<feature type="compositionally biased region" description="Low complexity" evidence="1">
    <location>
        <begin position="281"/>
        <end position="291"/>
    </location>
</feature>